<dbReference type="InterPro" id="IPR050811">
    <property type="entry name" value="Phosphate_ABC_transporter"/>
</dbReference>
<organism evidence="3 4">
    <name type="scientific">Azobacteroides pseudotrichonymphae genomovar. CFP2</name>
    <dbReference type="NCBI Taxonomy" id="511995"/>
    <lineage>
        <taxon>Bacteria</taxon>
        <taxon>Pseudomonadati</taxon>
        <taxon>Bacteroidota</taxon>
        <taxon>Bacteroidia</taxon>
        <taxon>Bacteroidales</taxon>
        <taxon>Candidatus Azobacteroides</taxon>
    </lineage>
</organism>
<dbReference type="Pfam" id="PF12849">
    <property type="entry name" value="PBP_like_2"/>
    <property type="match status" value="1"/>
</dbReference>
<dbReference type="HOGENOM" id="CLU_854223_0_0_10"/>
<keyword evidence="4" id="KW-1185">Reference proteome</keyword>
<gene>
    <name evidence="3" type="ordered locus">CFPG_275</name>
</gene>
<feature type="domain" description="PBP" evidence="2">
    <location>
        <begin position="33"/>
        <end position="299"/>
    </location>
</feature>
<dbReference type="EMBL" id="AP010656">
    <property type="protein sequence ID" value="BAG83538.1"/>
    <property type="molecule type" value="Genomic_DNA"/>
</dbReference>
<proteinExistence type="predicted"/>
<dbReference type="SUPFAM" id="SSF53850">
    <property type="entry name" value="Periplasmic binding protein-like II"/>
    <property type="match status" value="1"/>
</dbReference>
<dbReference type="STRING" id="511995.CFPG_275"/>
<reference evidence="4" key="1">
    <citation type="journal article" date="2008" name="Science">
        <title>Genome of an endosymbiont coupling N2 fixation to cellulolysis within RT protist cells in termite gut.</title>
        <authorList>
            <person name="Hongoh Y."/>
            <person name="Sharma V.K."/>
            <person name="Prakash T."/>
            <person name="Noda S."/>
            <person name="Toh H."/>
            <person name="Taylor T.D."/>
            <person name="Kudo T."/>
            <person name="Sakaki Y."/>
            <person name="Toyoda A."/>
            <person name="Hattori M."/>
            <person name="Ohkuma M."/>
        </authorList>
    </citation>
    <scope>NUCLEOTIDE SEQUENCE [LARGE SCALE GENOMIC DNA]</scope>
</reference>
<dbReference type="InterPro" id="IPR024370">
    <property type="entry name" value="PBP_domain"/>
</dbReference>
<keyword evidence="1" id="KW-0732">Signal</keyword>
<dbReference type="PANTHER" id="PTHR30570">
    <property type="entry name" value="PERIPLASMIC PHOSPHATE BINDING COMPONENT OF PHOSPHATE ABC TRANSPORTER"/>
    <property type="match status" value="1"/>
</dbReference>
<dbReference type="AlphaFoldDB" id="B6YQR6"/>
<name>B6YQR6_AZOPC</name>
<evidence type="ECO:0000313" key="3">
    <source>
        <dbReference type="EMBL" id="BAG83538.1"/>
    </source>
</evidence>
<evidence type="ECO:0000259" key="2">
    <source>
        <dbReference type="Pfam" id="PF12849"/>
    </source>
</evidence>
<evidence type="ECO:0000313" key="4">
    <source>
        <dbReference type="Proteomes" id="UP000000723"/>
    </source>
</evidence>
<dbReference type="RefSeq" id="WP_012573299.1">
    <property type="nucleotide sequence ID" value="NC_011565.1"/>
</dbReference>
<sequence>MNNIFFIKKHSLLIVSFLFLTFMSCGQKKHLDSTTGDTLSGKVRISGSFALYPMMVKWAETFKILHPDVSFDISGGGAGKGMTDVLNEMVDVGMVSREIYSQEVENGAFCILVAKDAVVPIVNVANPELKAILSIGLRKEIARKLWNEKIKTWGAVLGTSSKTCVHVFTRSDACGAAETWASWFNARQEDLKATSIFGDPGIADAIQKDKFGIGYNNISYAYNRKTKKLNEGLAIIPLDVNGNGKIDPEESFYETMESLITAINDGRYPSPPARYLYLVTKGKPTSPALISFLKYILSEGQKYEVETGYIGLSQNELDKEIEKIK</sequence>
<dbReference type="Proteomes" id="UP000000723">
    <property type="component" value="Chromosome"/>
</dbReference>
<dbReference type="KEGG" id="aps:CFPG_275"/>
<dbReference type="Gene3D" id="3.40.190.10">
    <property type="entry name" value="Periplasmic binding protein-like II"/>
    <property type="match status" value="2"/>
</dbReference>
<dbReference type="eggNOG" id="COG0226">
    <property type="taxonomic scope" value="Bacteria"/>
</dbReference>
<evidence type="ECO:0000256" key="1">
    <source>
        <dbReference type="ARBA" id="ARBA00022729"/>
    </source>
</evidence>
<accession>B6YQR6</accession>
<dbReference type="PANTHER" id="PTHR30570:SF1">
    <property type="entry name" value="PHOSPHATE-BINDING PROTEIN PSTS"/>
    <property type="match status" value="1"/>
</dbReference>
<dbReference type="OrthoDB" id="1082996at2"/>
<protein>
    <submittedName>
        <fullName evidence="3">ABC-type phosphate transporter substrate-binding component</fullName>
    </submittedName>
</protein>